<evidence type="ECO:0000256" key="1">
    <source>
        <dbReference type="SAM" id="SignalP"/>
    </source>
</evidence>
<protein>
    <submittedName>
        <fullName evidence="3">Heterokaryon incompatibility protein 6, OR allele</fullName>
    </submittedName>
</protein>
<name>A0AB34FDI3_9HYPO</name>
<feature type="domain" description="Heterokaryon incompatibility" evidence="2">
    <location>
        <begin position="95"/>
        <end position="267"/>
    </location>
</feature>
<dbReference type="InterPro" id="IPR010730">
    <property type="entry name" value="HET"/>
</dbReference>
<feature type="chain" id="PRO_5044199297" evidence="1">
    <location>
        <begin position="18"/>
        <end position="858"/>
    </location>
</feature>
<feature type="signal peptide" evidence="1">
    <location>
        <begin position="1"/>
        <end position="17"/>
    </location>
</feature>
<dbReference type="PANTHER" id="PTHR24148">
    <property type="entry name" value="ANKYRIN REPEAT DOMAIN-CONTAINING PROTEIN 39 HOMOLOG-RELATED"/>
    <property type="match status" value="1"/>
</dbReference>
<dbReference type="Proteomes" id="UP001163105">
    <property type="component" value="Unassembled WGS sequence"/>
</dbReference>
<keyword evidence="1" id="KW-0732">Signal</keyword>
<dbReference type="AlphaFoldDB" id="A0AB34FDI3"/>
<gene>
    <name evidence="3" type="ORF">O9K51_10294</name>
</gene>
<evidence type="ECO:0000313" key="3">
    <source>
        <dbReference type="EMBL" id="KAJ6437320.1"/>
    </source>
</evidence>
<dbReference type="EMBL" id="JAQHRD010000013">
    <property type="protein sequence ID" value="KAJ6437320.1"/>
    <property type="molecule type" value="Genomic_DNA"/>
</dbReference>
<reference evidence="3" key="1">
    <citation type="submission" date="2023-01" db="EMBL/GenBank/DDBJ databases">
        <title>The growth and conidiation of Purpureocillium lavendulum are regulated by nitrogen source and histone H3K14 acetylation.</title>
        <authorList>
            <person name="Tang P."/>
            <person name="Han J."/>
            <person name="Zhang C."/>
            <person name="Tang P."/>
            <person name="Qi F."/>
            <person name="Zhang K."/>
            <person name="Liang L."/>
        </authorList>
    </citation>
    <scope>NUCLEOTIDE SEQUENCE</scope>
    <source>
        <strain evidence="3">YMF1.00683</strain>
    </source>
</reference>
<comment type="caution">
    <text evidence="3">The sequence shown here is derived from an EMBL/GenBank/DDBJ whole genome shotgun (WGS) entry which is preliminary data.</text>
</comment>
<evidence type="ECO:0000259" key="2">
    <source>
        <dbReference type="Pfam" id="PF06985"/>
    </source>
</evidence>
<dbReference type="Pfam" id="PF06985">
    <property type="entry name" value="HET"/>
    <property type="match status" value="1"/>
</dbReference>
<evidence type="ECO:0000313" key="4">
    <source>
        <dbReference type="Proteomes" id="UP001163105"/>
    </source>
</evidence>
<dbReference type="InterPro" id="IPR052895">
    <property type="entry name" value="HetReg/Transcr_Mod"/>
</dbReference>
<organism evidence="3 4">
    <name type="scientific">Purpureocillium lavendulum</name>
    <dbReference type="NCBI Taxonomy" id="1247861"/>
    <lineage>
        <taxon>Eukaryota</taxon>
        <taxon>Fungi</taxon>
        <taxon>Dikarya</taxon>
        <taxon>Ascomycota</taxon>
        <taxon>Pezizomycotina</taxon>
        <taxon>Sordariomycetes</taxon>
        <taxon>Hypocreomycetidae</taxon>
        <taxon>Hypocreales</taxon>
        <taxon>Ophiocordycipitaceae</taxon>
        <taxon>Purpureocillium</taxon>
    </lineage>
</organism>
<dbReference type="PANTHER" id="PTHR24148:SF64">
    <property type="entry name" value="HETEROKARYON INCOMPATIBILITY DOMAIN-CONTAINING PROTEIN"/>
    <property type="match status" value="1"/>
</dbReference>
<proteinExistence type="predicted"/>
<accession>A0AB34FDI3</accession>
<sequence>MKLLLLSTIFAVPYAMAAPSDHAGHSLLARDKPKLNQYRSMDDCLHDRNILYHAAPSTGNCYDLDGKTGAFFYNTAGFLLSRETVALESSEAASYVALSYCWHNPKFDNLSICGDQIAEDDEFRAKYLIRHPLWCKGKRILISTSLYDALRRLQDVHTPVKLWVDALCINQEDLEERSHQILLMQRIYHNASEVFMWLGREDEHVDPAIQLLRKLQSMNSGGLVREGLLDPGSMRSTGLPAFPSPEWESLVRLLQRPYFRRIWIVQEMIAAPLRSTLYCGQSSTVPWMTVVEAVTVLQRAGWIAPIDSHYGGENNFSFILITLSVGIAWMKGAATPADRLLIRRKAQNTRRYEASDPRDKIFALIGIINDFGHRDLQGEDSAEGQGGSQSLVKDGTVYATFKLDERGKSREDIAIATLQSSDDELIMDLHDASQALLQGCVHLADVMLDPERDYTTRSFRRENSRIMHDTINAVHFIRHFYDHYREFSLDHHRTGDFASKVLGMFSGGLTTYSKVISDFCETEYFSLLCNIPGTREEVSRFRKGAAFMLKSLQQQPVSDEPESSQTAYKTPIMLGDRKTLDEFEYSVKFERQYPDWAWSVAGWTMPRYDLPVEQIYTEFTVKCIQDDGDLDIMGQLEDSSMRKLLGLPSWVPDFSVAVAKSALTTWKSTQNKGHYAAAGSSTAMPKWTYQDRGVIELSGYKVDEISAIASIESGCHKITDQPEEWATMLDILPEDYPSGCSKHEALWRTLIGDRTPQDECPAPAMFGHHYKDLVNLLQVDRGLAKRIAGGEDDSVALDHLCQELGILSADIPRLMANKLLFEHGMSRVMLERRLFEVMSHLCFGQVLMTKRHWFHWQW</sequence>
<keyword evidence="4" id="KW-1185">Reference proteome</keyword>